<name>A0A508SSM6_9BRAD</name>
<dbReference type="RefSeq" id="WP_139484572.1">
    <property type="nucleotide sequence ID" value="NZ_CAADFB020000031.1"/>
</dbReference>
<evidence type="ECO:0008006" key="3">
    <source>
        <dbReference type="Google" id="ProtNLM"/>
    </source>
</evidence>
<sequence length="62" mass="6956">MPDELEYQSHQLAVIEQPGGGFFVEITPPAGGQIIRTVTYQSRQQAIAEAKANIDKHPHERR</sequence>
<proteinExistence type="predicted"/>
<evidence type="ECO:0000313" key="2">
    <source>
        <dbReference type="Proteomes" id="UP000328092"/>
    </source>
</evidence>
<dbReference type="AlphaFoldDB" id="A0A508SSM6"/>
<dbReference type="Proteomes" id="UP000328092">
    <property type="component" value="Unassembled WGS sequence"/>
</dbReference>
<keyword evidence="2" id="KW-1185">Reference proteome</keyword>
<accession>A0A508SSM6</accession>
<dbReference type="EMBL" id="CAADFC020000004">
    <property type="protein sequence ID" value="VIO65845.1"/>
    <property type="molecule type" value="Genomic_DNA"/>
</dbReference>
<protein>
    <recommendedName>
        <fullName evidence="3">DUF1508 domain-containing protein</fullName>
    </recommendedName>
</protein>
<comment type="caution">
    <text evidence="1">The sequence shown here is derived from an EMBL/GenBank/DDBJ whole genome shotgun (WGS) entry which is preliminary data.</text>
</comment>
<reference evidence="1" key="1">
    <citation type="submission" date="2019-02" db="EMBL/GenBank/DDBJ databases">
        <authorList>
            <person name="Pothier F.J."/>
        </authorList>
    </citation>
    <scope>NUCLEOTIDE SEQUENCE</scope>
    <source>
        <strain evidence="1">CI-1B</strain>
    </source>
</reference>
<dbReference type="OrthoDB" id="8242568at2"/>
<gene>
    <name evidence="1" type="ORF">CI1B_09530</name>
</gene>
<organism evidence="1 2">
    <name type="scientific">Bradyrhizobium ivorense</name>
    <dbReference type="NCBI Taxonomy" id="2511166"/>
    <lineage>
        <taxon>Bacteria</taxon>
        <taxon>Pseudomonadati</taxon>
        <taxon>Pseudomonadota</taxon>
        <taxon>Alphaproteobacteria</taxon>
        <taxon>Hyphomicrobiales</taxon>
        <taxon>Nitrobacteraceae</taxon>
        <taxon>Bradyrhizobium</taxon>
    </lineage>
</organism>
<evidence type="ECO:0000313" key="1">
    <source>
        <dbReference type="EMBL" id="VIO65845.1"/>
    </source>
</evidence>